<keyword evidence="2" id="KW-1185">Reference proteome</keyword>
<reference evidence="1 2" key="1">
    <citation type="journal article" date="2019" name="Sci. Rep.">
        <title>Orb-weaving spider Araneus ventricosus genome elucidates the spidroin gene catalogue.</title>
        <authorList>
            <person name="Kono N."/>
            <person name="Nakamura H."/>
            <person name="Ohtoshi R."/>
            <person name="Moran D.A.P."/>
            <person name="Shinohara A."/>
            <person name="Yoshida Y."/>
            <person name="Fujiwara M."/>
            <person name="Mori M."/>
            <person name="Tomita M."/>
            <person name="Arakawa K."/>
        </authorList>
    </citation>
    <scope>NUCLEOTIDE SEQUENCE [LARGE SCALE GENOMIC DNA]</scope>
</reference>
<sequence length="98" mass="11294">MLAGHTYSRAVRGHTLLLIAISEIIFSEMNLSSEEQFMDAYPNNLHEATPSFSTVEELRILYDAEKKCQNKCFQLKERSNIEIMGSVFGHDVNHQRVY</sequence>
<evidence type="ECO:0000313" key="1">
    <source>
        <dbReference type="EMBL" id="GBM43576.1"/>
    </source>
</evidence>
<dbReference type="Proteomes" id="UP000499080">
    <property type="component" value="Unassembled WGS sequence"/>
</dbReference>
<organism evidence="1 2">
    <name type="scientific">Araneus ventricosus</name>
    <name type="common">Orbweaver spider</name>
    <name type="synonym">Epeira ventricosa</name>
    <dbReference type="NCBI Taxonomy" id="182803"/>
    <lineage>
        <taxon>Eukaryota</taxon>
        <taxon>Metazoa</taxon>
        <taxon>Ecdysozoa</taxon>
        <taxon>Arthropoda</taxon>
        <taxon>Chelicerata</taxon>
        <taxon>Arachnida</taxon>
        <taxon>Araneae</taxon>
        <taxon>Araneomorphae</taxon>
        <taxon>Entelegynae</taxon>
        <taxon>Araneoidea</taxon>
        <taxon>Araneidae</taxon>
        <taxon>Araneus</taxon>
    </lineage>
</organism>
<accession>A0A4Y2FSM0</accession>
<dbReference type="AlphaFoldDB" id="A0A4Y2FSM0"/>
<comment type="caution">
    <text evidence="1">The sequence shown here is derived from an EMBL/GenBank/DDBJ whole genome shotgun (WGS) entry which is preliminary data.</text>
</comment>
<proteinExistence type="predicted"/>
<name>A0A4Y2FSM0_ARAVE</name>
<dbReference type="EMBL" id="BGPR01001034">
    <property type="protein sequence ID" value="GBM43576.1"/>
    <property type="molecule type" value="Genomic_DNA"/>
</dbReference>
<evidence type="ECO:0000313" key="2">
    <source>
        <dbReference type="Proteomes" id="UP000499080"/>
    </source>
</evidence>
<gene>
    <name evidence="1" type="ORF">AVEN_67085_1</name>
</gene>
<protein>
    <submittedName>
        <fullName evidence="1">Uncharacterized protein</fullName>
    </submittedName>
</protein>